<reference evidence="2 3" key="1">
    <citation type="submission" date="2013-12" db="EMBL/GenBank/DDBJ databases">
        <authorList>
            <person name="Zelazny A."/>
            <person name="Olivier K."/>
            <person name="Holland S."/>
            <person name="Lenaerts A."/>
            <person name="Ordway D."/>
            <person name="DeGroote M.A."/>
            <person name="Parker T."/>
            <person name="Sizemore C."/>
            <person name="Tallon L.J."/>
            <person name="Sadzewicz L.K."/>
            <person name="Sengamalay N."/>
            <person name="Fraser C.M."/>
            <person name="Hine E."/>
            <person name="Shefchek K.A."/>
            <person name="Das S.P."/>
            <person name="Tettelin H."/>
        </authorList>
    </citation>
    <scope>NUCLEOTIDE SEQUENCE [LARGE SCALE GENOMIC DNA]</scope>
    <source>
        <strain evidence="2 3">1948</strain>
    </source>
</reference>
<organism evidence="2 3">
    <name type="scientific">Mycobacteroides abscessus 1948</name>
    <dbReference type="NCBI Taxonomy" id="1299323"/>
    <lineage>
        <taxon>Bacteria</taxon>
        <taxon>Bacillati</taxon>
        <taxon>Actinomycetota</taxon>
        <taxon>Actinomycetes</taxon>
        <taxon>Mycobacteriales</taxon>
        <taxon>Mycobacteriaceae</taxon>
        <taxon>Mycobacteroides</taxon>
        <taxon>Mycobacteroides abscessus</taxon>
    </lineage>
</organism>
<sequence length="94" mass="10274">MKGKGRFPFQQRHGPVLGDFVGDRGSRHPAANDDYIDGEFGLGGVAHVTSISVRLNVSSSSRVGRENHRIVSTEPWKHSLTGRPYVDHIAPQLG</sequence>
<accession>A0A829QL82</accession>
<name>A0A829QL82_9MYCO</name>
<dbReference type="AlphaFoldDB" id="A0A829QL82"/>
<evidence type="ECO:0000313" key="3">
    <source>
        <dbReference type="Proteomes" id="UP000021210"/>
    </source>
</evidence>
<feature type="region of interest" description="Disordered" evidence="1">
    <location>
        <begin position="1"/>
        <end position="24"/>
    </location>
</feature>
<comment type="caution">
    <text evidence="2">The sequence shown here is derived from an EMBL/GenBank/DDBJ whole genome shotgun (WGS) entry which is preliminary data.</text>
</comment>
<dbReference type="EMBL" id="JAOH01000002">
    <property type="protein sequence ID" value="EUA63511.1"/>
    <property type="molecule type" value="Genomic_DNA"/>
</dbReference>
<dbReference type="Proteomes" id="UP000021210">
    <property type="component" value="Unassembled WGS sequence"/>
</dbReference>
<protein>
    <submittedName>
        <fullName evidence="2">Uncharacterized protein</fullName>
    </submittedName>
</protein>
<proteinExistence type="predicted"/>
<gene>
    <name evidence="2" type="ORF">I542_3668</name>
</gene>
<evidence type="ECO:0000313" key="2">
    <source>
        <dbReference type="EMBL" id="EUA63511.1"/>
    </source>
</evidence>
<evidence type="ECO:0000256" key="1">
    <source>
        <dbReference type="SAM" id="MobiDB-lite"/>
    </source>
</evidence>